<evidence type="ECO:0000313" key="5">
    <source>
        <dbReference type="Proteomes" id="UP000050823"/>
    </source>
</evidence>
<evidence type="ECO:0000256" key="2">
    <source>
        <dbReference type="ARBA" id="ARBA00024446"/>
    </source>
</evidence>
<gene>
    <name evidence="4" type="ORF">FC90_GL000634</name>
</gene>
<organism evidence="4 5">
    <name type="scientific">Latilactobacillus graminis DSM 20719</name>
    <dbReference type="NCBI Taxonomy" id="1423752"/>
    <lineage>
        <taxon>Bacteria</taxon>
        <taxon>Bacillati</taxon>
        <taxon>Bacillota</taxon>
        <taxon>Bacilli</taxon>
        <taxon>Lactobacillales</taxon>
        <taxon>Lactobacillaceae</taxon>
        <taxon>Latilactobacillus</taxon>
    </lineage>
</organism>
<dbReference type="Proteomes" id="UP000050823">
    <property type="component" value="Unassembled WGS sequence"/>
</dbReference>
<evidence type="ECO:0000259" key="3">
    <source>
        <dbReference type="SMART" id="SM00877"/>
    </source>
</evidence>
<reference evidence="4 5" key="1">
    <citation type="journal article" date="2015" name="Genome Announc.">
        <title>Expanding the biotechnology potential of lactobacilli through comparative genomics of 213 strains and associated genera.</title>
        <authorList>
            <person name="Sun Z."/>
            <person name="Harris H.M."/>
            <person name="McCann A."/>
            <person name="Guo C."/>
            <person name="Argimon S."/>
            <person name="Zhang W."/>
            <person name="Yang X."/>
            <person name="Jeffery I.B."/>
            <person name="Cooney J.C."/>
            <person name="Kagawa T.F."/>
            <person name="Liu W."/>
            <person name="Song Y."/>
            <person name="Salvetti E."/>
            <person name="Wrobel A."/>
            <person name="Rasinkangas P."/>
            <person name="Parkhill J."/>
            <person name="Rea M.C."/>
            <person name="O'Sullivan O."/>
            <person name="Ritari J."/>
            <person name="Douillard F.P."/>
            <person name="Paul Ross R."/>
            <person name="Yang R."/>
            <person name="Briner A.E."/>
            <person name="Felis G.E."/>
            <person name="de Vos W.M."/>
            <person name="Barrangou R."/>
            <person name="Klaenhammer T.R."/>
            <person name="Caufield P.W."/>
            <person name="Cui Y."/>
            <person name="Zhang H."/>
            <person name="O'Toole P.W."/>
        </authorList>
    </citation>
    <scope>NUCLEOTIDE SEQUENCE [LARGE SCALE GENOMIC DNA]</scope>
    <source>
        <strain evidence="4 5">DSM 20719</strain>
    </source>
</reference>
<dbReference type="Pfam" id="PF00936">
    <property type="entry name" value="BMC"/>
    <property type="match status" value="1"/>
</dbReference>
<protein>
    <recommendedName>
        <fullName evidence="3">Bacterial microcompartment domain-containing protein</fullName>
    </recommendedName>
</protein>
<dbReference type="PANTHER" id="PTHR40449:SF2">
    <property type="entry name" value="BACTERIAL MICROCOMPARTMENT SHELL PROTEIN EUTS"/>
    <property type="match status" value="1"/>
</dbReference>
<dbReference type="PIRSF" id="PIRSF012296">
    <property type="entry name" value="EutS_PduU"/>
    <property type="match status" value="1"/>
</dbReference>
<dbReference type="SUPFAM" id="SSF143414">
    <property type="entry name" value="CcmK-like"/>
    <property type="match status" value="1"/>
</dbReference>
<evidence type="ECO:0000313" key="4">
    <source>
        <dbReference type="EMBL" id="KRM24158.1"/>
    </source>
</evidence>
<sequence length="115" mass="12262">MMNQLKRVIQESVPGKQITLSHIIANPETAILESIGIERRQISLGIMTITPPEAAAIVSDVATKAGAVNIEFIDRFSGSLVLSGAVDDIESAIIAGCGFLRDQLGFTIPEIITRS</sequence>
<keyword evidence="2" id="KW-1283">Bacterial microcompartment</keyword>
<evidence type="ECO:0000256" key="1">
    <source>
        <dbReference type="ARBA" id="ARBA00024322"/>
    </source>
</evidence>
<dbReference type="InterPro" id="IPR000249">
    <property type="entry name" value="BMC_dom"/>
</dbReference>
<dbReference type="InterPro" id="IPR037233">
    <property type="entry name" value="CcmK-like_sf"/>
</dbReference>
<accession>A0AA89I6K3</accession>
<name>A0AA89I6K3_9LACO</name>
<proteinExistence type="predicted"/>
<dbReference type="SMART" id="SM00877">
    <property type="entry name" value="BMC"/>
    <property type="match status" value="1"/>
</dbReference>
<dbReference type="EMBL" id="AYZB01000003">
    <property type="protein sequence ID" value="KRM24158.1"/>
    <property type="molecule type" value="Genomic_DNA"/>
</dbReference>
<comment type="subcellular location">
    <subcellularLocation>
        <location evidence="1">Bacterial microcompartment</location>
    </subcellularLocation>
</comment>
<feature type="domain" description="Bacterial microcompartment" evidence="3">
    <location>
        <begin position="42"/>
        <end position="115"/>
    </location>
</feature>
<dbReference type="PANTHER" id="PTHR40449">
    <property type="entry name" value="ETHANOLAMINE UTILIZATION PROTEIN EUTS"/>
    <property type="match status" value="1"/>
</dbReference>
<dbReference type="AlphaFoldDB" id="A0AA89I6K3"/>
<comment type="caution">
    <text evidence="4">The sequence shown here is derived from an EMBL/GenBank/DDBJ whole genome shotgun (WGS) entry which is preliminary data.</text>
</comment>
<dbReference type="GO" id="GO:0031469">
    <property type="term" value="C:bacterial microcompartment"/>
    <property type="evidence" value="ECO:0007669"/>
    <property type="project" value="UniProtKB-SubCell"/>
</dbReference>
<dbReference type="InterPro" id="IPR009307">
    <property type="entry name" value="EutS/PduU/CutR"/>
</dbReference>
<dbReference type="Gene3D" id="3.30.70.1710">
    <property type="match status" value="1"/>
</dbReference>